<reference evidence="3" key="1">
    <citation type="submission" date="2024-04" db="EMBL/GenBank/DDBJ databases">
        <title>Salinicola lusitanus LLJ914,a marine bacterium isolated from the Okinawa Trough.</title>
        <authorList>
            <person name="Li J."/>
        </authorList>
    </citation>
    <scope>NUCLEOTIDE SEQUENCE [LARGE SCALE GENOMIC DNA]</scope>
</reference>
<feature type="region of interest" description="Disordered" evidence="1">
    <location>
        <begin position="100"/>
        <end position="121"/>
    </location>
</feature>
<protein>
    <submittedName>
        <fullName evidence="2">Uncharacterized protein</fullName>
    </submittedName>
</protein>
<sequence length="218" mass="24970">MKAFVFTAMPRLLSFDRKKIPEPPQVCGSFMERPSAPQTLIHNSLLEEMSNVHSLYENLKSSVCPESDSSLSLVHPDLVQNLKGTVLDFYRWQQNKFQSSASTRDDDSGEGPSTQKETSRRADLLASIKSRAYGQAAEASKSRRHRAVEVDHGLDQEKPGRTRIRRKTLKYRTSKSFKLSEEVWKDALSDTRISRLTARDSMEKTPQSFKKFQWKTEN</sequence>
<dbReference type="GO" id="GO:0042795">
    <property type="term" value="P:snRNA transcription by RNA polymerase II"/>
    <property type="evidence" value="ECO:0007669"/>
    <property type="project" value="TreeGrafter"/>
</dbReference>
<dbReference type="PANTHER" id="PTHR15131:SF3">
    <property type="entry name" value="SNRNA-ACTIVATING PROTEIN COMPLEX SUBUNIT 1"/>
    <property type="match status" value="1"/>
</dbReference>
<accession>A0AAW0NSN2</accession>
<dbReference type="GO" id="GO:0019185">
    <property type="term" value="C:snRNA-activating protein complex"/>
    <property type="evidence" value="ECO:0007669"/>
    <property type="project" value="TreeGrafter"/>
</dbReference>
<organism evidence="2 3">
    <name type="scientific">Mugilogobius chulae</name>
    <name type="common">yellowstripe goby</name>
    <dbReference type="NCBI Taxonomy" id="88201"/>
    <lineage>
        <taxon>Eukaryota</taxon>
        <taxon>Metazoa</taxon>
        <taxon>Chordata</taxon>
        <taxon>Craniata</taxon>
        <taxon>Vertebrata</taxon>
        <taxon>Euteleostomi</taxon>
        <taxon>Actinopterygii</taxon>
        <taxon>Neopterygii</taxon>
        <taxon>Teleostei</taxon>
        <taxon>Neoteleostei</taxon>
        <taxon>Acanthomorphata</taxon>
        <taxon>Gobiaria</taxon>
        <taxon>Gobiiformes</taxon>
        <taxon>Gobioidei</taxon>
        <taxon>Gobiidae</taxon>
        <taxon>Gobionellinae</taxon>
        <taxon>Mugilogobius</taxon>
    </lineage>
</organism>
<proteinExistence type="predicted"/>
<feature type="region of interest" description="Disordered" evidence="1">
    <location>
        <begin position="199"/>
        <end position="218"/>
    </location>
</feature>
<evidence type="ECO:0000313" key="2">
    <source>
        <dbReference type="EMBL" id="KAK7903951.1"/>
    </source>
</evidence>
<dbReference type="AlphaFoldDB" id="A0AAW0NSN2"/>
<dbReference type="InterPro" id="IPR019188">
    <property type="entry name" value="SNAPC1"/>
</dbReference>
<gene>
    <name evidence="2" type="ORF">WMY93_016558</name>
</gene>
<dbReference type="GO" id="GO:0043565">
    <property type="term" value="F:sequence-specific DNA binding"/>
    <property type="evidence" value="ECO:0007669"/>
    <property type="project" value="TreeGrafter"/>
</dbReference>
<dbReference type="Proteomes" id="UP001460270">
    <property type="component" value="Unassembled WGS sequence"/>
</dbReference>
<name>A0AAW0NSN2_9GOBI</name>
<dbReference type="EMBL" id="JBBPFD010000012">
    <property type="protein sequence ID" value="KAK7903951.1"/>
    <property type="molecule type" value="Genomic_DNA"/>
</dbReference>
<keyword evidence="3" id="KW-1185">Reference proteome</keyword>
<dbReference type="Pfam" id="PF09808">
    <property type="entry name" value="SNAPC1"/>
    <property type="match status" value="1"/>
</dbReference>
<comment type="caution">
    <text evidence="2">The sequence shown here is derived from an EMBL/GenBank/DDBJ whole genome shotgun (WGS) entry which is preliminary data.</text>
</comment>
<evidence type="ECO:0000256" key="1">
    <source>
        <dbReference type="SAM" id="MobiDB-lite"/>
    </source>
</evidence>
<dbReference type="GO" id="GO:0042796">
    <property type="term" value="P:snRNA transcription by RNA polymerase III"/>
    <property type="evidence" value="ECO:0007669"/>
    <property type="project" value="TreeGrafter"/>
</dbReference>
<evidence type="ECO:0000313" key="3">
    <source>
        <dbReference type="Proteomes" id="UP001460270"/>
    </source>
</evidence>
<dbReference type="PANTHER" id="PTHR15131">
    <property type="entry name" value="SMALL NUCLEAR RNA ACTIVATING COMPLEX, POLYPEPTIDE 1"/>
    <property type="match status" value="1"/>
</dbReference>